<dbReference type="InterPro" id="IPR001356">
    <property type="entry name" value="HD"/>
</dbReference>
<dbReference type="Gene3D" id="1.10.10.60">
    <property type="entry name" value="Homeodomain-like"/>
    <property type="match status" value="1"/>
</dbReference>
<keyword evidence="2 3" id="KW-0539">Nucleus</keyword>
<dbReference type="SMART" id="SM00389">
    <property type="entry name" value="HOX"/>
    <property type="match status" value="1"/>
</dbReference>
<name>A0ABQ9ID05_9NEOP</name>
<dbReference type="Proteomes" id="UP001159363">
    <property type="component" value="Chromosome 2"/>
</dbReference>
<protein>
    <recommendedName>
        <fullName evidence="4">Homeobox domain-containing protein</fullName>
    </recommendedName>
</protein>
<organism evidence="5 6">
    <name type="scientific">Dryococelus australis</name>
    <dbReference type="NCBI Taxonomy" id="614101"/>
    <lineage>
        <taxon>Eukaryota</taxon>
        <taxon>Metazoa</taxon>
        <taxon>Ecdysozoa</taxon>
        <taxon>Arthropoda</taxon>
        <taxon>Hexapoda</taxon>
        <taxon>Insecta</taxon>
        <taxon>Pterygota</taxon>
        <taxon>Neoptera</taxon>
        <taxon>Polyneoptera</taxon>
        <taxon>Phasmatodea</taxon>
        <taxon>Verophasmatodea</taxon>
        <taxon>Anareolatae</taxon>
        <taxon>Phasmatidae</taxon>
        <taxon>Eurycanthinae</taxon>
        <taxon>Dryococelus</taxon>
    </lineage>
</organism>
<comment type="caution">
    <text evidence="5">The sequence shown here is derived from an EMBL/GenBank/DDBJ whole genome shotgun (WGS) entry which is preliminary data.</text>
</comment>
<feature type="DNA-binding region" description="Homeobox" evidence="2">
    <location>
        <begin position="24"/>
        <end position="91"/>
    </location>
</feature>
<evidence type="ECO:0000313" key="5">
    <source>
        <dbReference type="EMBL" id="KAJ8894560.1"/>
    </source>
</evidence>
<reference evidence="5 6" key="1">
    <citation type="submission" date="2023-02" db="EMBL/GenBank/DDBJ databases">
        <title>LHISI_Scaffold_Assembly.</title>
        <authorList>
            <person name="Stuart O.P."/>
            <person name="Cleave R."/>
            <person name="Magrath M.J.L."/>
            <person name="Mikheyev A.S."/>
        </authorList>
    </citation>
    <scope>NUCLEOTIDE SEQUENCE [LARGE SCALE GENOMIC DNA]</scope>
    <source>
        <strain evidence="5">Daus_M_001</strain>
        <tissue evidence="5">Leg muscle</tissue>
    </source>
</reference>
<dbReference type="PROSITE" id="PS50071">
    <property type="entry name" value="HOMEOBOX_2"/>
    <property type="match status" value="1"/>
</dbReference>
<gene>
    <name evidence="5" type="ORF">PR048_007217</name>
</gene>
<feature type="domain" description="Homeobox" evidence="4">
    <location>
        <begin position="22"/>
        <end position="90"/>
    </location>
</feature>
<keyword evidence="2 3" id="KW-0238">DNA-binding</keyword>
<keyword evidence="6" id="KW-1185">Reference proteome</keyword>
<evidence type="ECO:0000313" key="6">
    <source>
        <dbReference type="Proteomes" id="UP001159363"/>
    </source>
</evidence>
<keyword evidence="2 3" id="KW-0371">Homeobox</keyword>
<dbReference type="InterPro" id="IPR009057">
    <property type="entry name" value="Homeodomain-like_sf"/>
</dbReference>
<evidence type="ECO:0000259" key="4">
    <source>
        <dbReference type="PROSITE" id="PS50071"/>
    </source>
</evidence>
<evidence type="ECO:0000256" key="1">
    <source>
        <dbReference type="ARBA" id="ARBA00004123"/>
    </source>
</evidence>
<sequence>MIVVGILQSYFPQHHSGVGFSPRPFRHRVLWSHEQLMQLESWYAADRYPSGQTMHQYAEALASLNPNSYSPTRQNVDYWFQNRRRRDSHPEVMQQREKKKMARTLWGQIMDQRMTLS</sequence>
<comment type="subcellular location">
    <subcellularLocation>
        <location evidence="1 2 3">Nucleus</location>
    </subcellularLocation>
</comment>
<evidence type="ECO:0000256" key="3">
    <source>
        <dbReference type="RuleBase" id="RU000682"/>
    </source>
</evidence>
<dbReference type="SUPFAM" id="SSF46689">
    <property type="entry name" value="Homeodomain-like"/>
    <property type="match status" value="1"/>
</dbReference>
<dbReference type="Pfam" id="PF00046">
    <property type="entry name" value="Homeodomain"/>
    <property type="match status" value="1"/>
</dbReference>
<evidence type="ECO:0000256" key="2">
    <source>
        <dbReference type="PROSITE-ProRule" id="PRU00108"/>
    </source>
</evidence>
<accession>A0ABQ9ID05</accession>
<dbReference type="EMBL" id="JARBHB010000002">
    <property type="protein sequence ID" value="KAJ8894560.1"/>
    <property type="molecule type" value="Genomic_DNA"/>
</dbReference>
<dbReference type="CDD" id="cd00086">
    <property type="entry name" value="homeodomain"/>
    <property type="match status" value="1"/>
</dbReference>
<proteinExistence type="predicted"/>